<keyword evidence="4 6" id="KW-0811">Translocation</keyword>
<name>A0A1H6GW84_MAGFU</name>
<dbReference type="GO" id="GO:0005737">
    <property type="term" value="C:cytoplasm"/>
    <property type="evidence" value="ECO:0007669"/>
    <property type="project" value="UniProtKB-SubCell"/>
</dbReference>
<comment type="subcellular location">
    <subcellularLocation>
        <location evidence="6">Cytoplasm</location>
    </subcellularLocation>
</comment>
<dbReference type="Pfam" id="PF02556">
    <property type="entry name" value="SecB"/>
    <property type="match status" value="1"/>
</dbReference>
<evidence type="ECO:0000313" key="7">
    <source>
        <dbReference type="EMBL" id="SEH27729.1"/>
    </source>
</evidence>
<dbReference type="PANTHER" id="PTHR36918:SF1">
    <property type="entry name" value="PROTEIN-EXPORT PROTEIN SECB"/>
    <property type="match status" value="1"/>
</dbReference>
<gene>
    <name evidence="6" type="primary">secB</name>
    <name evidence="7" type="ORF">SAMN04244559_00579</name>
</gene>
<evidence type="ECO:0000256" key="6">
    <source>
        <dbReference type="HAMAP-Rule" id="MF_00821"/>
    </source>
</evidence>
<reference evidence="8" key="1">
    <citation type="submission" date="2016-10" db="EMBL/GenBank/DDBJ databases">
        <authorList>
            <person name="Varghese N."/>
            <person name="Submissions S."/>
        </authorList>
    </citation>
    <scope>NUCLEOTIDE SEQUENCE [LARGE SCALE GENOMIC DNA]</scope>
    <source>
        <strain evidence="8">DSM 13234</strain>
    </source>
</reference>
<dbReference type="GO" id="GO:0051262">
    <property type="term" value="P:protein tetramerization"/>
    <property type="evidence" value="ECO:0007669"/>
    <property type="project" value="InterPro"/>
</dbReference>
<dbReference type="GO" id="GO:0051082">
    <property type="term" value="F:unfolded protein binding"/>
    <property type="evidence" value="ECO:0007669"/>
    <property type="project" value="InterPro"/>
</dbReference>
<dbReference type="HAMAP" id="MF_00821">
    <property type="entry name" value="SecB"/>
    <property type="match status" value="1"/>
</dbReference>
<keyword evidence="6" id="KW-0963">Cytoplasm</keyword>
<sequence>MTDSQTPTENAPALKIHGQYIKDLSFEIPNAPQVFLEMQGEAPEIPIHVDVSAAGVGQDLYEVVLRLRVEARVSGKTLFIAELDYAGLFALNLPEEQIGPYLLIECPRLLFPFARAIIADVTRDGGFPPLVLQPLDFVTLYRTRLEEQAAAGTA</sequence>
<dbReference type="PRINTS" id="PR01594">
    <property type="entry name" value="SECBCHAPRONE"/>
</dbReference>
<dbReference type="Proteomes" id="UP000182983">
    <property type="component" value="Unassembled WGS sequence"/>
</dbReference>
<keyword evidence="2 6" id="KW-0813">Transport</keyword>
<dbReference type="NCBIfam" id="NF004392">
    <property type="entry name" value="PRK05751.1-3"/>
    <property type="match status" value="1"/>
</dbReference>
<comment type="subunit">
    <text evidence="6">Homotetramer, a dimer of dimers. One homotetramer interacts with 1 SecA dimer.</text>
</comment>
<dbReference type="OrthoDB" id="9795145at2"/>
<dbReference type="InterPro" id="IPR035958">
    <property type="entry name" value="SecB-like_sf"/>
</dbReference>
<dbReference type="RefSeq" id="WP_074765372.1">
    <property type="nucleotide sequence ID" value="NZ_FNWO01000002.1"/>
</dbReference>
<evidence type="ECO:0000256" key="3">
    <source>
        <dbReference type="ARBA" id="ARBA00022927"/>
    </source>
</evidence>
<dbReference type="EMBL" id="FNWO01000002">
    <property type="protein sequence ID" value="SEH27729.1"/>
    <property type="molecule type" value="Genomic_DNA"/>
</dbReference>
<dbReference type="Gene3D" id="3.10.420.10">
    <property type="entry name" value="SecB-like"/>
    <property type="match status" value="1"/>
</dbReference>
<evidence type="ECO:0000313" key="8">
    <source>
        <dbReference type="Proteomes" id="UP000182983"/>
    </source>
</evidence>
<keyword evidence="8" id="KW-1185">Reference proteome</keyword>
<accession>A0A1H6GW84</accession>
<dbReference type="SUPFAM" id="SSF54611">
    <property type="entry name" value="SecB-like"/>
    <property type="match status" value="1"/>
</dbReference>
<evidence type="ECO:0000256" key="1">
    <source>
        <dbReference type="ARBA" id="ARBA00009990"/>
    </source>
</evidence>
<evidence type="ECO:0000256" key="4">
    <source>
        <dbReference type="ARBA" id="ARBA00023010"/>
    </source>
</evidence>
<dbReference type="GO" id="GO:0006457">
    <property type="term" value="P:protein folding"/>
    <property type="evidence" value="ECO:0007669"/>
    <property type="project" value="UniProtKB-UniRule"/>
</dbReference>
<organism evidence="7 8">
    <name type="scientific">Magnetospirillum fulvum</name>
    <name type="common">Rhodospirillum fulvum</name>
    <dbReference type="NCBI Taxonomy" id="1082"/>
    <lineage>
        <taxon>Bacteria</taxon>
        <taxon>Pseudomonadati</taxon>
        <taxon>Pseudomonadota</taxon>
        <taxon>Alphaproteobacteria</taxon>
        <taxon>Rhodospirillales</taxon>
        <taxon>Rhodospirillaceae</taxon>
        <taxon>Magnetospirillum</taxon>
    </lineage>
</organism>
<evidence type="ECO:0000256" key="5">
    <source>
        <dbReference type="ARBA" id="ARBA00023186"/>
    </source>
</evidence>
<dbReference type="PANTHER" id="PTHR36918">
    <property type="match status" value="1"/>
</dbReference>
<proteinExistence type="inferred from homology"/>
<dbReference type="NCBIfam" id="TIGR00809">
    <property type="entry name" value="secB"/>
    <property type="match status" value="1"/>
</dbReference>
<comment type="function">
    <text evidence="6">One of the proteins required for the normal export of preproteins out of the cell cytoplasm. It is a molecular chaperone that binds to a subset of precursor proteins, maintaining them in a translocation-competent state. It also specifically binds to its receptor SecA.</text>
</comment>
<keyword evidence="3 6" id="KW-0653">Protein transport</keyword>
<dbReference type="InterPro" id="IPR003708">
    <property type="entry name" value="SecB"/>
</dbReference>
<dbReference type="AlphaFoldDB" id="A0A1H6GW84"/>
<keyword evidence="5 6" id="KW-0143">Chaperone</keyword>
<comment type="similarity">
    <text evidence="1 6">Belongs to the SecB family.</text>
</comment>
<protein>
    <recommendedName>
        <fullName evidence="6">Protein-export protein SecB</fullName>
    </recommendedName>
</protein>
<evidence type="ECO:0000256" key="2">
    <source>
        <dbReference type="ARBA" id="ARBA00022448"/>
    </source>
</evidence>
<dbReference type="GO" id="GO:0015031">
    <property type="term" value="P:protein transport"/>
    <property type="evidence" value="ECO:0007669"/>
    <property type="project" value="UniProtKB-UniRule"/>
</dbReference>